<dbReference type="RefSeq" id="WP_259060513.1">
    <property type="nucleotide sequence ID" value="NZ_CP102845.1"/>
</dbReference>
<dbReference type="Proteomes" id="UP001017257">
    <property type="component" value="Chromosome"/>
</dbReference>
<protein>
    <submittedName>
        <fullName evidence="2">FecR family protein</fullName>
    </submittedName>
</protein>
<evidence type="ECO:0000259" key="1">
    <source>
        <dbReference type="Pfam" id="PF04773"/>
    </source>
</evidence>
<dbReference type="InterPro" id="IPR006860">
    <property type="entry name" value="FecR"/>
</dbReference>
<dbReference type="EMBL" id="CP102845">
    <property type="protein sequence ID" value="UVF21034.1"/>
    <property type="molecule type" value="Genomic_DNA"/>
</dbReference>
<name>A0ABY5RXP0_9HYPH</name>
<keyword evidence="3" id="KW-1185">Reference proteome</keyword>
<reference evidence="2" key="1">
    <citation type="submission" date="2022-08" db="EMBL/GenBank/DDBJ databases">
        <title>Microvirga terrae sp. nov., isolated from soil.</title>
        <authorList>
            <person name="Kim K.H."/>
            <person name="Seo Y.L."/>
            <person name="Kim J.M."/>
            <person name="Lee J.K."/>
            <person name="Han D.M."/>
            <person name="Jeon C.O."/>
        </authorList>
    </citation>
    <scope>NUCLEOTIDE SEQUENCE</scope>
    <source>
        <strain evidence="2">R24</strain>
    </source>
</reference>
<dbReference type="PANTHER" id="PTHR30273">
    <property type="entry name" value="PERIPLASMIC SIGNAL SENSOR AND SIGMA FACTOR ACTIVATOR FECR-RELATED"/>
    <property type="match status" value="1"/>
</dbReference>
<accession>A0ABY5RXP0</accession>
<feature type="domain" description="FecR protein" evidence="1">
    <location>
        <begin position="45"/>
        <end position="137"/>
    </location>
</feature>
<dbReference type="InterPro" id="IPR012373">
    <property type="entry name" value="Ferrdict_sens_TM"/>
</dbReference>
<evidence type="ECO:0000313" key="2">
    <source>
        <dbReference type="EMBL" id="UVF21034.1"/>
    </source>
</evidence>
<dbReference type="Gene3D" id="2.60.120.1440">
    <property type="match status" value="1"/>
</dbReference>
<dbReference type="PANTHER" id="PTHR30273:SF2">
    <property type="entry name" value="PROTEIN FECR"/>
    <property type="match status" value="1"/>
</dbReference>
<gene>
    <name evidence="2" type="ORF">HPT29_007900</name>
</gene>
<evidence type="ECO:0000313" key="3">
    <source>
        <dbReference type="Proteomes" id="UP001017257"/>
    </source>
</evidence>
<organism evidence="2 3">
    <name type="scientific">Microvirga terrae</name>
    <dbReference type="NCBI Taxonomy" id="2740529"/>
    <lineage>
        <taxon>Bacteria</taxon>
        <taxon>Pseudomonadati</taxon>
        <taxon>Pseudomonadota</taxon>
        <taxon>Alphaproteobacteria</taxon>
        <taxon>Hyphomicrobiales</taxon>
        <taxon>Methylobacteriaceae</taxon>
        <taxon>Microvirga</taxon>
    </lineage>
</organism>
<proteinExistence type="predicted"/>
<dbReference type="Pfam" id="PF04773">
    <property type="entry name" value="FecR"/>
    <property type="match status" value="1"/>
</dbReference>
<sequence>MALCQIGPFAPRAAITRLLLPGLALCLAWIGRADAQSIGCVMQATAAPPRQVLRCHDGLTVEAEAGADFGLVDQNRDARPDAIDLRSRAVLVDAPATPGRRSFQVRTPQAIAAVRGTQWAVDVAGGRTSVFVVAGRVSVRRTRGGPGSVTLSPGEGVDVEVGTAPLVVRRWPAARASALLARFGR</sequence>